<evidence type="ECO:0008006" key="4">
    <source>
        <dbReference type="Google" id="ProtNLM"/>
    </source>
</evidence>
<evidence type="ECO:0000313" key="2">
    <source>
        <dbReference type="EMBL" id="OPJ60713.1"/>
    </source>
</evidence>
<proteinExistence type="predicted"/>
<dbReference type="EMBL" id="WSRQ01000027">
    <property type="protein sequence ID" value="MVX65157.1"/>
    <property type="molecule type" value="Genomic_DNA"/>
</dbReference>
<organism evidence="2 3">
    <name type="scientific">Clostridium chromiireducens</name>
    <dbReference type="NCBI Taxonomy" id="225345"/>
    <lineage>
        <taxon>Bacteria</taxon>
        <taxon>Bacillati</taxon>
        <taxon>Bacillota</taxon>
        <taxon>Clostridia</taxon>
        <taxon>Eubacteriales</taxon>
        <taxon>Clostridiaceae</taxon>
        <taxon>Clostridium</taxon>
    </lineage>
</organism>
<evidence type="ECO:0000313" key="1">
    <source>
        <dbReference type="EMBL" id="MVX65157.1"/>
    </source>
</evidence>
<dbReference type="Proteomes" id="UP000191056">
    <property type="component" value="Unassembled WGS sequence"/>
</dbReference>
<sequence>MNTQLAPHEAIEIRALISQEMLGIKKINASMSLVQDNELKSFMQDSLNAKKASLQNIQSALS</sequence>
<dbReference type="OrthoDB" id="1918032at2"/>
<keyword evidence="3" id="KW-1185">Reference proteome</keyword>
<gene>
    <name evidence="2" type="ORF">CLCHR_28390</name>
    <name evidence="1" type="ORF">GKZ28_15815</name>
</gene>
<dbReference type="EMBL" id="MZGT01000037">
    <property type="protein sequence ID" value="OPJ60713.1"/>
    <property type="molecule type" value="Genomic_DNA"/>
</dbReference>
<protein>
    <recommendedName>
        <fullName evidence="4">Spore coat protein</fullName>
    </recommendedName>
</protein>
<reference evidence="1" key="2">
    <citation type="submission" date="2019-12" db="EMBL/GenBank/DDBJ databases">
        <title>Microbes associate with the intestines of laboratory mice.</title>
        <authorList>
            <person name="Navarre W."/>
            <person name="Wong E."/>
        </authorList>
    </citation>
    <scope>NUCLEOTIDE SEQUENCE</scope>
    <source>
        <strain evidence="1">NM79_F5</strain>
    </source>
</reference>
<dbReference type="RefSeq" id="WP_079440472.1">
    <property type="nucleotide sequence ID" value="NZ_MZGT01000037.1"/>
</dbReference>
<name>A0A1V4ILD8_9CLOT</name>
<comment type="caution">
    <text evidence="2">The sequence shown here is derived from an EMBL/GenBank/DDBJ whole genome shotgun (WGS) entry which is preliminary data.</text>
</comment>
<dbReference type="STRING" id="225345.CLCHR_28390"/>
<evidence type="ECO:0000313" key="3">
    <source>
        <dbReference type="Proteomes" id="UP000191056"/>
    </source>
</evidence>
<accession>A0A1V4ILD8</accession>
<dbReference type="AlphaFoldDB" id="A0A1V4ILD8"/>
<reference evidence="2 3" key="1">
    <citation type="submission" date="2017-03" db="EMBL/GenBank/DDBJ databases">
        <title>Genome sequence of Clostridium chromiireducens DSM 23318.</title>
        <authorList>
            <person name="Poehlein A."/>
            <person name="Daniel R."/>
        </authorList>
    </citation>
    <scope>NUCLEOTIDE SEQUENCE [LARGE SCALE GENOMIC DNA]</scope>
    <source>
        <strain evidence="2 3">DSM 23318</strain>
    </source>
</reference>
<dbReference type="Proteomes" id="UP000656077">
    <property type="component" value="Unassembled WGS sequence"/>
</dbReference>